<dbReference type="PANTHER" id="PTHR28250:SF1">
    <property type="entry name" value="CYTOCHROME B PRE-MRNA-PROCESSING PROTEIN 6"/>
    <property type="match status" value="1"/>
</dbReference>
<sequence length="141" mass="16130">MSVKEAAKTLVKLLDAVPKERLTTLSLKEVQLYRYRPLAGLKNPENNQKASISDIVAKVNPYSIKEPQLTKEEHVTEEDILQQIKSLKSINSNQYRDYYNPGDKLLKPKGHPEYYERLLAEINGESKENLITGMRTVMLGK</sequence>
<evidence type="ECO:0000313" key="2">
    <source>
        <dbReference type="Proteomes" id="UP000009328"/>
    </source>
</evidence>
<dbReference type="eggNOG" id="ENOG502SAQZ">
    <property type="taxonomic scope" value="Eukaryota"/>
</dbReference>
<name>K0KT87_WICCF</name>
<reference evidence="1 2" key="1">
    <citation type="journal article" date="2012" name="Eukaryot. Cell">
        <title>Draft genome sequence of Wickerhamomyces ciferrii NRRL Y-1031 F-60-10.</title>
        <authorList>
            <person name="Schneider J."/>
            <person name="Andrea H."/>
            <person name="Blom J."/>
            <person name="Jaenicke S."/>
            <person name="Ruckert C."/>
            <person name="Schorsch C."/>
            <person name="Szczepanowski R."/>
            <person name="Farwick M."/>
            <person name="Goesmann A."/>
            <person name="Puhler A."/>
            <person name="Schaffer S."/>
            <person name="Tauch A."/>
            <person name="Kohler T."/>
            <person name="Brinkrolf K."/>
        </authorList>
    </citation>
    <scope>NUCLEOTIDE SEQUENCE [LARGE SCALE GENOMIC DNA]</scope>
    <source>
        <strain evidence="2">ATCC 14091 / BCRC 22168 / CBS 111 / JCM 3599 / NBRC 0793 / NRRL Y-1031 F-60-10</strain>
    </source>
</reference>
<dbReference type="EMBL" id="CAIF01000186">
    <property type="protein sequence ID" value="CCH45242.1"/>
    <property type="molecule type" value="Genomic_DNA"/>
</dbReference>
<evidence type="ECO:0000313" key="1">
    <source>
        <dbReference type="EMBL" id="CCH45242.1"/>
    </source>
</evidence>
<dbReference type="GO" id="GO:0034551">
    <property type="term" value="P:mitochondrial respiratory chain complex III assembly"/>
    <property type="evidence" value="ECO:0007669"/>
    <property type="project" value="TreeGrafter"/>
</dbReference>
<gene>
    <name evidence="1" type="ORF">BN7_4824</name>
</gene>
<protein>
    <submittedName>
        <fullName evidence="1">Cytochrome B pre-mRNA-processing protein 6</fullName>
    </submittedName>
</protein>
<dbReference type="GO" id="GO:0061671">
    <property type="term" value="C:Cbp3p-Cbp6 complex"/>
    <property type="evidence" value="ECO:0007669"/>
    <property type="project" value="InterPro"/>
</dbReference>
<dbReference type="InterPro" id="IPR037653">
    <property type="entry name" value="Cbp6"/>
</dbReference>
<dbReference type="PANTHER" id="PTHR28250">
    <property type="entry name" value="CYTOCHROME B PRE-MRNA-PROCESSING PROTEIN 6"/>
    <property type="match status" value="1"/>
</dbReference>
<dbReference type="InParanoid" id="K0KT87"/>
<organism evidence="1 2">
    <name type="scientific">Wickerhamomyces ciferrii (strain ATCC 14091 / BCRC 22168 / CBS 111 / JCM 3599 / NBRC 0793 / NRRL Y-1031 F-60-10)</name>
    <name type="common">Yeast</name>
    <name type="synonym">Pichia ciferrii</name>
    <dbReference type="NCBI Taxonomy" id="1206466"/>
    <lineage>
        <taxon>Eukaryota</taxon>
        <taxon>Fungi</taxon>
        <taxon>Dikarya</taxon>
        <taxon>Ascomycota</taxon>
        <taxon>Saccharomycotina</taxon>
        <taxon>Saccharomycetes</taxon>
        <taxon>Phaffomycetales</taxon>
        <taxon>Wickerhamomycetaceae</taxon>
        <taxon>Wickerhamomyces</taxon>
    </lineage>
</organism>
<dbReference type="HOGENOM" id="CLU_149479_0_0_1"/>
<dbReference type="Proteomes" id="UP000009328">
    <property type="component" value="Unassembled WGS sequence"/>
</dbReference>
<proteinExistence type="predicted"/>
<dbReference type="Pfam" id="PF20180">
    <property type="entry name" value="UQCC2_CBP6"/>
    <property type="match status" value="1"/>
</dbReference>
<comment type="caution">
    <text evidence="1">The sequence shown here is derived from an EMBL/GenBank/DDBJ whole genome shotgun (WGS) entry which is preliminary data.</text>
</comment>
<accession>K0KT87</accession>
<dbReference type="AlphaFoldDB" id="K0KT87"/>
<dbReference type="FunCoup" id="K0KT87">
    <property type="interactions" value="147"/>
</dbReference>
<dbReference type="GO" id="GO:0043022">
    <property type="term" value="F:ribosome binding"/>
    <property type="evidence" value="ECO:0007669"/>
    <property type="project" value="InterPro"/>
</dbReference>
<dbReference type="STRING" id="1206466.K0KT87"/>
<keyword evidence="2" id="KW-1185">Reference proteome</keyword>